<comment type="caution">
    <text evidence="1">The sequence shown here is derived from an EMBL/GenBank/DDBJ whole genome shotgun (WGS) entry which is preliminary data.</text>
</comment>
<keyword evidence="2" id="KW-1185">Reference proteome</keyword>
<evidence type="ECO:0000313" key="2">
    <source>
        <dbReference type="Proteomes" id="UP001152604"/>
    </source>
</evidence>
<organism evidence="1 2">
    <name type="scientific">Mesorhizobium ventifaucium</name>
    <dbReference type="NCBI Taxonomy" id="666020"/>
    <lineage>
        <taxon>Bacteria</taxon>
        <taxon>Pseudomonadati</taxon>
        <taxon>Pseudomonadota</taxon>
        <taxon>Alphaproteobacteria</taxon>
        <taxon>Hyphomicrobiales</taxon>
        <taxon>Phyllobacteriaceae</taxon>
        <taxon>Mesorhizobium</taxon>
    </lineage>
</organism>
<dbReference type="Proteomes" id="UP001152604">
    <property type="component" value="Unassembled WGS sequence"/>
</dbReference>
<evidence type="ECO:0000313" key="1">
    <source>
        <dbReference type="EMBL" id="CAH2402942.1"/>
    </source>
</evidence>
<dbReference type="EMBL" id="CAKXZS010000024">
    <property type="protein sequence ID" value="CAH2402942.1"/>
    <property type="molecule type" value="Genomic_DNA"/>
</dbReference>
<reference evidence="1" key="1">
    <citation type="submission" date="2022-03" db="EMBL/GenBank/DDBJ databases">
        <authorList>
            <person name="Brunel B."/>
        </authorList>
    </citation>
    <scope>NUCLEOTIDE SEQUENCE</scope>
    <source>
        <strain evidence="1">STM4922sample</strain>
    </source>
</reference>
<proteinExistence type="predicted"/>
<gene>
    <name evidence="1" type="ORF">MES4922_300132</name>
</gene>
<name>A0ABM9E1I5_9HYPH</name>
<sequence>MLGLWTLRGAESGYELTKTYLRDCILFARRRNRCRARGVGRRWGQKLEMSSEYKAPFKWGLA</sequence>
<protein>
    <submittedName>
        <fullName evidence="1">Uncharacterized protein</fullName>
    </submittedName>
</protein>
<accession>A0ABM9E1I5</accession>